<reference evidence="2" key="1">
    <citation type="journal article" date="2020" name="Fungal Divers.">
        <title>Resolving the Mortierellaceae phylogeny through synthesis of multi-gene phylogenetics and phylogenomics.</title>
        <authorList>
            <person name="Vandepol N."/>
            <person name="Liber J."/>
            <person name="Desiro A."/>
            <person name="Na H."/>
            <person name="Kennedy M."/>
            <person name="Barry K."/>
            <person name="Grigoriev I.V."/>
            <person name="Miller A.N."/>
            <person name="O'Donnell K."/>
            <person name="Stajich J.E."/>
            <person name="Bonito G."/>
        </authorList>
    </citation>
    <scope>NUCLEOTIDE SEQUENCE</scope>
    <source>
        <strain evidence="2">NRRL 28262</strain>
    </source>
</reference>
<dbReference type="EMBL" id="JAAAIL010001309">
    <property type="protein sequence ID" value="KAG0270787.1"/>
    <property type="molecule type" value="Genomic_DNA"/>
</dbReference>
<sequence length="226" mass="25654">EISGSEDGYSRREEYPRMQITWSVPNLSLLDLRGRFVFFFDLRGLRHCPGLRTLRLHIESNIAAPHRRRGNVDVNDDSQDGQDLQDGEDPVWMTGRDYAVLAEMSRLEELELRGTSWNIDNHILQTLGGFHLETNYSDRPDVILDEMEEEARNGGPRQQYHPTPLAGSLRYFGIADAHKPDRAALVPFVTTMSKLKVISLGKKYTYAAQSLQEAAGPRLTVELNSL</sequence>
<name>A0AAD4D6R5_9FUNG</name>
<evidence type="ECO:0000256" key="1">
    <source>
        <dbReference type="SAM" id="MobiDB-lite"/>
    </source>
</evidence>
<proteinExistence type="predicted"/>
<dbReference type="Proteomes" id="UP001194580">
    <property type="component" value="Unassembled WGS sequence"/>
</dbReference>
<evidence type="ECO:0000313" key="2">
    <source>
        <dbReference type="EMBL" id="KAG0270787.1"/>
    </source>
</evidence>
<gene>
    <name evidence="2" type="ORF">BGZ95_001526</name>
</gene>
<accession>A0AAD4D6R5</accession>
<feature type="non-terminal residue" evidence="2">
    <location>
        <position position="1"/>
    </location>
</feature>
<dbReference type="AlphaFoldDB" id="A0AAD4D6R5"/>
<keyword evidence="3" id="KW-1185">Reference proteome</keyword>
<comment type="caution">
    <text evidence="2">The sequence shown here is derived from an EMBL/GenBank/DDBJ whole genome shotgun (WGS) entry which is preliminary data.</text>
</comment>
<organism evidence="2 3">
    <name type="scientific">Linnemannia exigua</name>
    <dbReference type="NCBI Taxonomy" id="604196"/>
    <lineage>
        <taxon>Eukaryota</taxon>
        <taxon>Fungi</taxon>
        <taxon>Fungi incertae sedis</taxon>
        <taxon>Mucoromycota</taxon>
        <taxon>Mortierellomycotina</taxon>
        <taxon>Mortierellomycetes</taxon>
        <taxon>Mortierellales</taxon>
        <taxon>Mortierellaceae</taxon>
        <taxon>Linnemannia</taxon>
    </lineage>
</organism>
<protein>
    <submittedName>
        <fullName evidence="2">Uncharacterized protein</fullName>
    </submittedName>
</protein>
<evidence type="ECO:0000313" key="3">
    <source>
        <dbReference type="Proteomes" id="UP001194580"/>
    </source>
</evidence>
<feature type="region of interest" description="Disordered" evidence="1">
    <location>
        <begin position="69"/>
        <end position="89"/>
    </location>
</feature>
<feature type="compositionally biased region" description="Acidic residues" evidence="1">
    <location>
        <begin position="74"/>
        <end position="89"/>
    </location>
</feature>